<organism evidence="5 6">
    <name type="scientific">Euplotes crassus</name>
    <dbReference type="NCBI Taxonomy" id="5936"/>
    <lineage>
        <taxon>Eukaryota</taxon>
        <taxon>Sar</taxon>
        <taxon>Alveolata</taxon>
        <taxon>Ciliophora</taxon>
        <taxon>Intramacronucleata</taxon>
        <taxon>Spirotrichea</taxon>
        <taxon>Hypotrichia</taxon>
        <taxon>Euplotida</taxon>
        <taxon>Euplotidae</taxon>
        <taxon>Moneuplotes</taxon>
    </lineage>
</organism>
<feature type="transmembrane region" description="Helical" evidence="4">
    <location>
        <begin position="1034"/>
        <end position="1056"/>
    </location>
</feature>
<evidence type="ECO:0000256" key="4">
    <source>
        <dbReference type="SAM" id="Phobius"/>
    </source>
</evidence>
<dbReference type="Proteomes" id="UP001295684">
    <property type="component" value="Unassembled WGS sequence"/>
</dbReference>
<accession>A0AAD1XZS0</accession>
<dbReference type="Pfam" id="PF13948">
    <property type="entry name" value="DUF4215"/>
    <property type="match status" value="4"/>
</dbReference>
<dbReference type="GO" id="GO:0004222">
    <property type="term" value="F:metalloendopeptidase activity"/>
    <property type="evidence" value="ECO:0007669"/>
    <property type="project" value="TreeGrafter"/>
</dbReference>
<dbReference type="InterPro" id="IPR043543">
    <property type="entry name" value="PAPPA/PAPPA2"/>
</dbReference>
<evidence type="ECO:0000313" key="6">
    <source>
        <dbReference type="Proteomes" id="UP001295684"/>
    </source>
</evidence>
<name>A0AAD1XZS0_EUPCR</name>
<keyword evidence="4" id="KW-0472">Membrane</keyword>
<dbReference type="GO" id="GO:0005615">
    <property type="term" value="C:extracellular space"/>
    <property type="evidence" value="ECO:0007669"/>
    <property type="project" value="TreeGrafter"/>
</dbReference>
<keyword evidence="6" id="KW-1185">Reference proteome</keyword>
<dbReference type="InterPro" id="IPR011936">
    <property type="entry name" value="Myxo_disulph_rpt"/>
</dbReference>
<protein>
    <submittedName>
        <fullName evidence="5">Uncharacterized protein</fullName>
    </submittedName>
</protein>
<keyword evidence="2" id="KW-0677">Repeat</keyword>
<proteinExistence type="predicted"/>
<feature type="transmembrane region" description="Helical" evidence="4">
    <location>
        <begin position="947"/>
        <end position="966"/>
    </location>
</feature>
<evidence type="ECO:0000313" key="5">
    <source>
        <dbReference type="EMBL" id="CAI2382648.1"/>
    </source>
</evidence>
<keyword evidence="1" id="KW-0732">Signal</keyword>
<feature type="transmembrane region" description="Helical" evidence="4">
    <location>
        <begin position="972"/>
        <end position="991"/>
    </location>
</feature>
<feature type="transmembrane region" description="Helical" evidence="4">
    <location>
        <begin position="893"/>
        <end position="914"/>
    </location>
</feature>
<evidence type="ECO:0000256" key="1">
    <source>
        <dbReference type="ARBA" id="ARBA00022729"/>
    </source>
</evidence>
<feature type="transmembrane region" description="Helical" evidence="4">
    <location>
        <begin position="809"/>
        <end position="829"/>
    </location>
</feature>
<feature type="transmembrane region" description="Helical" evidence="4">
    <location>
        <begin position="856"/>
        <end position="877"/>
    </location>
</feature>
<keyword evidence="3" id="KW-1015">Disulfide bond</keyword>
<gene>
    <name evidence="5" type="ORF">ECRASSUSDP1_LOCUS24126</name>
</gene>
<feature type="transmembrane region" description="Helical" evidence="4">
    <location>
        <begin position="1003"/>
        <end position="1022"/>
    </location>
</feature>
<evidence type="ECO:0000256" key="2">
    <source>
        <dbReference type="ARBA" id="ARBA00022737"/>
    </source>
</evidence>
<sequence length="1153" mass="123165">MIIVIIMLCQCAHGAIMATYLLHGLGGGVTSVSSSEGWASQPTLDFPGGNNPTKGTNGVDVGPGEYLSFSTFFDNSGADYISAAIWIYKDNKRMEEFVQIGHSFTAAGYATGTGAITVKGMGSGTSTTQLNVNGSDVSGTSIGIQQNEWTLIGFGWGKNESYIKLIRDGGGGVFNNISTPISSWSGSSTDYFVGNKNNNCQSGCSYTIHSIRIYSDELPGVAQDLYNAPYNEWSWQTTCGSGTREGAEVCDDGNYNSGDGCALGCTLETGYSCTGGTASTIDTCSLTCQSTSSPADQTVDCYDSNTVAGDGCSSVCKVESGYTCSWNTGTSESDCTDDCGDGKIITTMPATYCDDGNTSNNDGCSSTCAIESGWICSGGTTSTADTCSDDCGDGKVMDVQTGYCDDNNNIDGDGCNSTCAVETYWTCTSGSSTTASSCSDICGDGRSMDPVLGYCDDGNTSSSDGCSSACAVETGWTCTLGDSSTTSVCSDDCGDGKVMATSATYCDDGDNTSGDGCSSTCQVESGWTCTSGDATTASVCTDTCGDGIVITAQAATYCDDGNTNSGDGCSATCQVEANVSCTSGDTSNASVCTDTCGDGYVSINTLSPTYCDDGNNINGDGCSSTCAVESGYTCQGGSSTTSSTCTSCSVNNCAACVTGDQSACQTCNSGYTLDNGQCSLESSTTSSTTTSSSEGVSSSESTASQSAMGAAAAATVIISVLNMSSPTVLWAMANQLQLLLLLVLTNSSMPSKIVEFLTANRFASFSLDFLSLDKLPGLTLVKGSFIKKQDDSNLSEIGIESGSTFYNNFTLIFLIFFVLLPAHICSMLIPRCKKMPYSESKCKSKIGRLINKGKDILFELFNLTIYLRLFLEAYQFIMLGSVSEIFRLEYTEYVSFLISCVALIFCAFLLYVSYHVYATTMKFYDEEQFYYFKELARGLKDSKEARIYTFFLLLRRFVLVIWLISVKDANKYFAIVFLSVFQLFYFARIVYSRPQAGKCENIVEITNEVFFTVLACLLLHLNTTDVWEGTSTSVYLYILISNNVVIAMIMLSNLIYDLSWKLKRRCSKTIKTQAKPKAPEVVKKFEEPHNQIKKTKIIDFHDFSKVTSNSMIKTESANWNAGSNIQVYKLPQNHKEILKSSKRSNQDHGMEQF</sequence>
<keyword evidence="4" id="KW-1133">Transmembrane helix</keyword>
<evidence type="ECO:0000256" key="3">
    <source>
        <dbReference type="ARBA" id="ARBA00023157"/>
    </source>
</evidence>
<dbReference type="PANTHER" id="PTHR46130:SF3">
    <property type="entry name" value="CHROMOSOME UNDETERMINED SCAFFOLD_33, WHOLE GENOME SHOTGUN SEQUENCE"/>
    <property type="match status" value="1"/>
</dbReference>
<dbReference type="AlphaFoldDB" id="A0AAD1XZS0"/>
<dbReference type="NCBIfam" id="TIGR02232">
    <property type="entry name" value="myxo_disulf_rpt"/>
    <property type="match status" value="8"/>
</dbReference>
<comment type="caution">
    <text evidence="5">The sequence shown here is derived from an EMBL/GenBank/DDBJ whole genome shotgun (WGS) entry which is preliminary data.</text>
</comment>
<dbReference type="PANTHER" id="PTHR46130">
    <property type="entry name" value="LAMGL DOMAIN-CONTAINING PROTEIN"/>
    <property type="match status" value="1"/>
</dbReference>
<dbReference type="GO" id="GO:0007166">
    <property type="term" value="P:cell surface receptor signaling pathway"/>
    <property type="evidence" value="ECO:0007669"/>
    <property type="project" value="TreeGrafter"/>
</dbReference>
<keyword evidence="4" id="KW-0812">Transmembrane</keyword>
<reference evidence="5" key="1">
    <citation type="submission" date="2023-07" db="EMBL/GenBank/DDBJ databases">
        <authorList>
            <consortium name="AG Swart"/>
            <person name="Singh M."/>
            <person name="Singh A."/>
            <person name="Seah K."/>
            <person name="Emmerich C."/>
        </authorList>
    </citation>
    <scope>NUCLEOTIDE SEQUENCE</scope>
    <source>
        <strain evidence="5">DP1</strain>
    </source>
</reference>
<dbReference type="GO" id="GO:0006508">
    <property type="term" value="P:proteolysis"/>
    <property type="evidence" value="ECO:0007669"/>
    <property type="project" value="TreeGrafter"/>
</dbReference>
<dbReference type="EMBL" id="CAMPGE010024831">
    <property type="protein sequence ID" value="CAI2382648.1"/>
    <property type="molecule type" value="Genomic_DNA"/>
</dbReference>